<proteinExistence type="predicted"/>
<organism evidence="1 2">
    <name type="scientific">Phaseolus vulgaris</name>
    <name type="common">Kidney bean</name>
    <name type="synonym">French bean</name>
    <dbReference type="NCBI Taxonomy" id="3885"/>
    <lineage>
        <taxon>Eukaryota</taxon>
        <taxon>Viridiplantae</taxon>
        <taxon>Streptophyta</taxon>
        <taxon>Embryophyta</taxon>
        <taxon>Tracheophyta</taxon>
        <taxon>Spermatophyta</taxon>
        <taxon>Magnoliopsida</taxon>
        <taxon>eudicotyledons</taxon>
        <taxon>Gunneridae</taxon>
        <taxon>Pentapetalae</taxon>
        <taxon>rosids</taxon>
        <taxon>fabids</taxon>
        <taxon>Fabales</taxon>
        <taxon>Fabaceae</taxon>
        <taxon>Papilionoideae</taxon>
        <taxon>50 kb inversion clade</taxon>
        <taxon>NPAAA clade</taxon>
        <taxon>indigoferoid/millettioid clade</taxon>
        <taxon>Phaseoleae</taxon>
        <taxon>Phaseolus</taxon>
    </lineage>
</organism>
<name>A0ACC3P145_PHAVU</name>
<accession>A0ACC3P145</accession>
<dbReference type="EMBL" id="MU967757">
    <property type="protein sequence ID" value="KAK6646030.1"/>
    <property type="molecule type" value="Genomic_DNA"/>
</dbReference>
<evidence type="ECO:0000313" key="1">
    <source>
        <dbReference type="EMBL" id="KAK6646030.1"/>
    </source>
</evidence>
<protein>
    <submittedName>
        <fullName evidence="1">Uncharacterized protein</fullName>
    </submittedName>
</protein>
<dbReference type="Proteomes" id="UP000000226">
    <property type="component" value="Unassembled WGS sequence"/>
</dbReference>
<comment type="caution">
    <text evidence="1">The sequence shown here is derived from an EMBL/GenBank/DDBJ whole genome shotgun (WGS) entry which is preliminary data.</text>
</comment>
<keyword evidence="2" id="KW-1185">Reference proteome</keyword>
<sequence length="270" mass="30033">MAWKPSQLMLNPVQEQSRELVNIVQRPQQSRKPTLSRELQIGGSSSQFNLPDGWIVEERPRRYNPTHVDRYYYEPHTRRQFRSLSSVQRYLAGEGLPARRRSKPKKANTNLIESGVGKQSSSLRAVDYFLLNENTSASAGLAPKSPMSGEKRLRVNNGKSVCNPSSVAREEKITPMSWKHSIPSGIPSGISSGKSVKLDYQKKIKPESSGASVHNLTTPPPAKLSWILSGPSVTWNAVIDGCPMPDSERLRWSETFIQSIGRNGVNGPNN</sequence>
<gene>
    <name evidence="1" type="ORF">PHAVU_L002943</name>
</gene>
<evidence type="ECO:0000313" key="2">
    <source>
        <dbReference type="Proteomes" id="UP000000226"/>
    </source>
</evidence>
<reference evidence="1" key="1">
    <citation type="submission" date="2023-07" db="EMBL/GenBank/DDBJ databases">
        <title>WGS assembly of Phaseolus vulgaris.</title>
        <authorList>
            <person name="Schmutz J."/>
            <person name="Mcclean P."/>
            <person name="Shu S."/>
            <person name="Cregan P."/>
            <person name="Rokhsar D."/>
            <person name="Jackson S."/>
        </authorList>
    </citation>
    <scope>NUCLEOTIDE SEQUENCE</scope>
</reference>